<organism evidence="6 7">
    <name type="scientific">Martelella endophytica</name>
    <dbReference type="NCBI Taxonomy" id="1486262"/>
    <lineage>
        <taxon>Bacteria</taxon>
        <taxon>Pseudomonadati</taxon>
        <taxon>Pseudomonadota</taxon>
        <taxon>Alphaproteobacteria</taxon>
        <taxon>Hyphomicrobiales</taxon>
        <taxon>Aurantimonadaceae</taxon>
        <taxon>Martelella</taxon>
    </lineage>
</organism>
<dbReference type="InterPro" id="IPR005119">
    <property type="entry name" value="LysR_subst-bd"/>
</dbReference>
<dbReference type="KEGG" id="mey:TM49_12450"/>
<dbReference type="PANTHER" id="PTHR30346">
    <property type="entry name" value="TRANSCRIPTIONAL DUAL REGULATOR HCAR-RELATED"/>
    <property type="match status" value="1"/>
</dbReference>
<evidence type="ECO:0000256" key="1">
    <source>
        <dbReference type="ARBA" id="ARBA00009437"/>
    </source>
</evidence>
<dbReference type="PRINTS" id="PR00039">
    <property type="entry name" value="HTHLYSR"/>
</dbReference>
<dbReference type="CDD" id="cd08414">
    <property type="entry name" value="PBP2_LTTR_aromatics_like"/>
    <property type="match status" value="1"/>
</dbReference>
<dbReference type="SUPFAM" id="SSF53850">
    <property type="entry name" value="Periplasmic binding protein-like II"/>
    <property type="match status" value="1"/>
</dbReference>
<dbReference type="PROSITE" id="PS50931">
    <property type="entry name" value="HTH_LYSR"/>
    <property type="match status" value="1"/>
</dbReference>
<dbReference type="RefSeq" id="WP_045681654.1">
    <property type="nucleotide sequence ID" value="NZ_CP010803.1"/>
</dbReference>
<dbReference type="Proteomes" id="UP000032611">
    <property type="component" value="Chromosome"/>
</dbReference>
<evidence type="ECO:0000259" key="5">
    <source>
        <dbReference type="PROSITE" id="PS50931"/>
    </source>
</evidence>
<proteinExistence type="inferred from homology"/>
<dbReference type="PATRIC" id="fig|1486262.3.peg.2575"/>
<dbReference type="InterPro" id="IPR036388">
    <property type="entry name" value="WH-like_DNA-bd_sf"/>
</dbReference>
<dbReference type="InterPro" id="IPR036390">
    <property type="entry name" value="WH_DNA-bd_sf"/>
</dbReference>
<accession>A0A0D5LR98</accession>
<dbReference type="FunFam" id="1.10.10.10:FF:000001">
    <property type="entry name" value="LysR family transcriptional regulator"/>
    <property type="match status" value="1"/>
</dbReference>
<dbReference type="PANTHER" id="PTHR30346:SF0">
    <property type="entry name" value="HCA OPERON TRANSCRIPTIONAL ACTIVATOR HCAR"/>
    <property type="match status" value="1"/>
</dbReference>
<dbReference type="GO" id="GO:0032993">
    <property type="term" value="C:protein-DNA complex"/>
    <property type="evidence" value="ECO:0007669"/>
    <property type="project" value="TreeGrafter"/>
</dbReference>
<dbReference type="EMBL" id="CP010803">
    <property type="protein sequence ID" value="AJY46297.1"/>
    <property type="molecule type" value="Genomic_DNA"/>
</dbReference>
<dbReference type="HOGENOM" id="CLU_039613_6_4_5"/>
<dbReference type="Gene3D" id="3.40.190.10">
    <property type="entry name" value="Periplasmic binding protein-like II"/>
    <property type="match status" value="2"/>
</dbReference>
<dbReference type="InterPro" id="IPR000847">
    <property type="entry name" value="LysR_HTH_N"/>
</dbReference>
<keyword evidence="7" id="KW-1185">Reference proteome</keyword>
<evidence type="ECO:0000313" key="7">
    <source>
        <dbReference type="Proteomes" id="UP000032611"/>
    </source>
</evidence>
<dbReference type="STRING" id="1486262.TM49_12450"/>
<dbReference type="Pfam" id="PF03466">
    <property type="entry name" value="LysR_substrate"/>
    <property type="match status" value="1"/>
</dbReference>
<sequence length="296" mass="32289">MDMRQVRCFLALAETLHFGHAARRMNMTQPPFSRQIANLETDLGVILVERSSRRVELTAAGRQFREDAQQALSAFEAAGREARLVAEGRSGALKLGFMMLAAHRLIPRLVRRYTEIRPDVRLSLSEATPGEIEAQLLAGRINAALTFAGPKMPQIDSVPVFTDRLCLALPHDHPLTRLSEVTATDLSGEAIIVAPADVAAVLRTAIFDFLTSGGVVPKVGFEPRLQNTIIRLVAEGLGVGLVPASICVGETAIVTRPLNRAANLPVELQFVRGTENPALAALFDILRTEEFRNGWI</sequence>
<dbReference type="Pfam" id="PF00126">
    <property type="entry name" value="HTH_1"/>
    <property type="match status" value="1"/>
</dbReference>
<dbReference type="GO" id="GO:0003677">
    <property type="term" value="F:DNA binding"/>
    <property type="evidence" value="ECO:0007669"/>
    <property type="project" value="UniProtKB-KW"/>
</dbReference>
<evidence type="ECO:0000313" key="6">
    <source>
        <dbReference type="EMBL" id="AJY46297.1"/>
    </source>
</evidence>
<keyword evidence="4" id="KW-0804">Transcription</keyword>
<gene>
    <name evidence="6" type="ORF">TM49_12450</name>
</gene>
<reference evidence="6 7" key="1">
    <citation type="journal article" date="2015" name="Genome Announc.">
        <title>Complete genome sequence of Martelella endophytica YC6887, which has antifungal activity associated with a halophyte.</title>
        <authorList>
            <person name="Khan A."/>
            <person name="Khan H."/>
            <person name="Chung E.J."/>
            <person name="Hossain M.T."/>
            <person name="Chung Y.R."/>
        </authorList>
    </citation>
    <scope>NUCLEOTIDE SEQUENCE [LARGE SCALE GENOMIC DNA]</scope>
    <source>
        <strain evidence="6">YC6887</strain>
    </source>
</reference>
<evidence type="ECO:0000256" key="2">
    <source>
        <dbReference type="ARBA" id="ARBA00023015"/>
    </source>
</evidence>
<protein>
    <submittedName>
        <fullName evidence="6">LysR family transcriptional regulator</fullName>
    </submittedName>
</protein>
<evidence type="ECO:0000256" key="3">
    <source>
        <dbReference type="ARBA" id="ARBA00023125"/>
    </source>
</evidence>
<keyword evidence="2" id="KW-0805">Transcription regulation</keyword>
<keyword evidence="3" id="KW-0238">DNA-binding</keyword>
<dbReference type="SUPFAM" id="SSF46785">
    <property type="entry name" value="Winged helix' DNA-binding domain"/>
    <property type="match status" value="1"/>
</dbReference>
<dbReference type="GO" id="GO:0003700">
    <property type="term" value="F:DNA-binding transcription factor activity"/>
    <property type="evidence" value="ECO:0007669"/>
    <property type="project" value="InterPro"/>
</dbReference>
<evidence type="ECO:0000256" key="4">
    <source>
        <dbReference type="ARBA" id="ARBA00023163"/>
    </source>
</evidence>
<dbReference type="AlphaFoldDB" id="A0A0D5LR98"/>
<comment type="similarity">
    <text evidence="1">Belongs to the LysR transcriptional regulatory family.</text>
</comment>
<feature type="domain" description="HTH lysR-type" evidence="5">
    <location>
        <begin position="1"/>
        <end position="58"/>
    </location>
</feature>
<name>A0A0D5LR98_MAREN</name>
<dbReference type="Gene3D" id="1.10.10.10">
    <property type="entry name" value="Winged helix-like DNA-binding domain superfamily/Winged helix DNA-binding domain"/>
    <property type="match status" value="1"/>
</dbReference>
<dbReference type="OrthoDB" id="7216893at2"/>